<protein>
    <recommendedName>
        <fullName evidence="4">Iron transporter</fullName>
    </recommendedName>
</protein>
<evidence type="ECO:0000313" key="3">
    <source>
        <dbReference type="Proteomes" id="UP000517753"/>
    </source>
</evidence>
<keyword evidence="1" id="KW-0812">Transmembrane</keyword>
<dbReference type="AlphaFoldDB" id="A0A7Y9FNZ8"/>
<evidence type="ECO:0000256" key="1">
    <source>
        <dbReference type="SAM" id="Phobius"/>
    </source>
</evidence>
<sequence>MLMQSTPPGRSSVATRPARWPMVVRCVTALIGSYAAAAALAALLARLLPIDRAEATGWALILSVLLYAVIGLWCFHETRLSRVAGWVWGTALVGGALLWLLGVRP</sequence>
<feature type="transmembrane region" description="Helical" evidence="1">
    <location>
        <begin position="57"/>
        <end position="76"/>
    </location>
</feature>
<dbReference type="RefSeq" id="WP_179509215.1">
    <property type="nucleotide sequence ID" value="NZ_JACCBY010000003.1"/>
</dbReference>
<dbReference type="EMBL" id="JACCBY010000003">
    <property type="protein sequence ID" value="NYD90788.1"/>
    <property type="molecule type" value="Genomic_DNA"/>
</dbReference>
<evidence type="ECO:0000313" key="2">
    <source>
        <dbReference type="EMBL" id="NYD90788.1"/>
    </source>
</evidence>
<proteinExistence type="predicted"/>
<gene>
    <name evidence="2" type="ORF">HD841_002585</name>
</gene>
<keyword evidence="1" id="KW-0472">Membrane</keyword>
<reference evidence="2 3" key="2">
    <citation type="submission" date="2020-08" db="EMBL/GenBank/DDBJ databases">
        <title>The Agave Microbiome: Exploring the role of microbial communities in plant adaptations to desert environments.</title>
        <authorList>
            <person name="Partida-Martinez L.P."/>
        </authorList>
    </citation>
    <scope>NUCLEOTIDE SEQUENCE [LARGE SCALE GENOMIC DNA]</scope>
    <source>
        <strain evidence="2 3">AS2.3</strain>
    </source>
</reference>
<keyword evidence="3" id="KW-1185">Reference proteome</keyword>
<feature type="transmembrane region" description="Helical" evidence="1">
    <location>
        <begin position="83"/>
        <end position="102"/>
    </location>
</feature>
<evidence type="ECO:0008006" key="4">
    <source>
        <dbReference type="Google" id="ProtNLM"/>
    </source>
</evidence>
<dbReference type="Proteomes" id="UP000517753">
    <property type="component" value="Unassembled WGS sequence"/>
</dbReference>
<feature type="transmembrane region" description="Helical" evidence="1">
    <location>
        <begin position="20"/>
        <end position="45"/>
    </location>
</feature>
<reference evidence="2 3" key="1">
    <citation type="submission" date="2020-07" db="EMBL/GenBank/DDBJ databases">
        <authorList>
            <person name="Partida-Martinez L."/>
            <person name="Huntemann M."/>
            <person name="Clum A."/>
            <person name="Wang J."/>
            <person name="Palaniappan K."/>
            <person name="Ritter S."/>
            <person name="Chen I.-M."/>
            <person name="Stamatis D."/>
            <person name="Reddy T."/>
            <person name="O'Malley R."/>
            <person name="Daum C."/>
            <person name="Shapiro N."/>
            <person name="Ivanova N."/>
            <person name="Kyrpides N."/>
            <person name="Woyke T."/>
        </authorList>
    </citation>
    <scope>NUCLEOTIDE SEQUENCE [LARGE SCALE GENOMIC DNA]</scope>
    <source>
        <strain evidence="2 3">AS2.3</strain>
    </source>
</reference>
<comment type="caution">
    <text evidence="2">The sequence shown here is derived from an EMBL/GenBank/DDBJ whole genome shotgun (WGS) entry which is preliminary data.</text>
</comment>
<keyword evidence="1" id="KW-1133">Transmembrane helix</keyword>
<name>A0A7Y9FNZ8_9SPHN</name>
<organism evidence="2 3">
    <name type="scientific">Sphingomonas melonis</name>
    <dbReference type="NCBI Taxonomy" id="152682"/>
    <lineage>
        <taxon>Bacteria</taxon>
        <taxon>Pseudomonadati</taxon>
        <taxon>Pseudomonadota</taxon>
        <taxon>Alphaproteobacteria</taxon>
        <taxon>Sphingomonadales</taxon>
        <taxon>Sphingomonadaceae</taxon>
        <taxon>Sphingomonas</taxon>
    </lineage>
</organism>
<accession>A0A7Y9FNZ8</accession>